<feature type="domain" description="D-isomer specific 2-hydroxyacid dehydrogenase NAD-binding" evidence="6">
    <location>
        <begin position="109"/>
        <end position="285"/>
    </location>
</feature>
<dbReference type="SUPFAM" id="SSF52283">
    <property type="entry name" value="Formate/glycerate dehydrogenase catalytic domain-like"/>
    <property type="match status" value="1"/>
</dbReference>
<accession>A0ABU4CSW7</accession>
<dbReference type="Pfam" id="PF02826">
    <property type="entry name" value="2-Hacid_dh_C"/>
    <property type="match status" value="1"/>
</dbReference>
<comment type="caution">
    <text evidence="7">The sequence shown here is derived from an EMBL/GenBank/DDBJ whole genome shotgun (WGS) entry which is preliminary data.</text>
</comment>
<keyword evidence="3" id="KW-0520">NAD</keyword>
<dbReference type="InterPro" id="IPR050857">
    <property type="entry name" value="D-2-hydroxyacid_DH"/>
</dbReference>
<dbReference type="RefSeq" id="WP_317571670.1">
    <property type="nucleotide sequence ID" value="NZ_JAWLKA010000043.1"/>
</dbReference>
<dbReference type="InterPro" id="IPR006140">
    <property type="entry name" value="D-isomer_DH_NAD-bd"/>
</dbReference>
<dbReference type="Proteomes" id="UP001185737">
    <property type="component" value="Unassembled WGS sequence"/>
</dbReference>
<reference evidence="7 8" key="1">
    <citation type="submission" date="2023-10" db="EMBL/GenBank/DDBJ databases">
        <title>Development of a sustainable strategy for remediation of hydrocarbon-contaminated territories based on the waste exchange concept.</title>
        <authorList>
            <person name="Krivoruchko A."/>
        </authorList>
    </citation>
    <scope>NUCLEOTIDE SEQUENCE [LARGE SCALE GENOMIC DNA]</scope>
    <source>
        <strain evidence="7 8">IEGM 60</strain>
    </source>
</reference>
<evidence type="ECO:0000256" key="2">
    <source>
        <dbReference type="ARBA" id="ARBA00023002"/>
    </source>
</evidence>
<comment type="similarity">
    <text evidence="1 4">Belongs to the D-isomer specific 2-hydroxyacid dehydrogenase family.</text>
</comment>
<dbReference type="CDD" id="cd05299">
    <property type="entry name" value="CtBP_dh"/>
    <property type="match status" value="1"/>
</dbReference>
<dbReference type="PANTHER" id="PTHR42789">
    <property type="entry name" value="D-ISOMER SPECIFIC 2-HYDROXYACID DEHYDROGENASE FAMILY PROTEIN (AFU_ORTHOLOGUE AFUA_6G10090)"/>
    <property type="match status" value="1"/>
</dbReference>
<dbReference type="EMBL" id="JAWLKA010000043">
    <property type="protein sequence ID" value="MDV6286677.1"/>
    <property type="molecule type" value="Genomic_DNA"/>
</dbReference>
<name>A0ABU4CSW7_RHOJO</name>
<dbReference type="InterPro" id="IPR029753">
    <property type="entry name" value="D-isomer_DH_CS"/>
</dbReference>
<sequence length="335" mass="35618">MSLRVLVTDYAWPSLDIERGILSEVGAELVVAQSGLEEELTSLAPEVDAILTCWKPVTATVLRAAEKCRTVARYGVGLDNIDIRAATELGILVSNVPDFCSDEVADHTLALILAQARQIPAYDRQTSSGGWDNKEFGSMHRLRGRVLGLVGYGSIARGVATRARAFGMDVVAFSPSRVGTPAEGSVRFADSLDSLLRQSDIVSLHLPATPATDKFIGAEELAAFKPGACLVNTSRGALIDEDALVEALTNHQLHGAALDVLVTEPPLATHPLRELPTAILTPHAAFMSEESVTELQQKAARNVTTVLRGGIPETTVNGEVLQSPALRMPLGAARG</sequence>
<dbReference type="PANTHER" id="PTHR42789:SF1">
    <property type="entry name" value="D-ISOMER SPECIFIC 2-HYDROXYACID DEHYDROGENASE FAMILY PROTEIN (AFU_ORTHOLOGUE AFUA_6G10090)"/>
    <property type="match status" value="1"/>
</dbReference>
<dbReference type="InterPro" id="IPR006139">
    <property type="entry name" value="D-isomer_2_OHA_DH_cat_dom"/>
</dbReference>
<dbReference type="PROSITE" id="PS00670">
    <property type="entry name" value="D_2_HYDROXYACID_DH_2"/>
    <property type="match status" value="1"/>
</dbReference>
<evidence type="ECO:0000256" key="3">
    <source>
        <dbReference type="ARBA" id="ARBA00023027"/>
    </source>
</evidence>
<organism evidence="7 8">
    <name type="scientific">Rhodococcus jostii</name>
    <dbReference type="NCBI Taxonomy" id="132919"/>
    <lineage>
        <taxon>Bacteria</taxon>
        <taxon>Bacillati</taxon>
        <taxon>Actinomycetota</taxon>
        <taxon>Actinomycetes</taxon>
        <taxon>Mycobacteriales</taxon>
        <taxon>Nocardiaceae</taxon>
        <taxon>Rhodococcus</taxon>
    </lineage>
</organism>
<evidence type="ECO:0000256" key="4">
    <source>
        <dbReference type="RuleBase" id="RU003719"/>
    </source>
</evidence>
<keyword evidence="2 4" id="KW-0560">Oxidoreductase</keyword>
<feature type="domain" description="D-isomer specific 2-hydroxyacid dehydrogenase catalytic" evidence="5">
    <location>
        <begin position="18"/>
        <end position="317"/>
    </location>
</feature>
<protein>
    <submittedName>
        <fullName evidence="7">C-terminal binding protein</fullName>
    </submittedName>
</protein>
<evidence type="ECO:0000313" key="7">
    <source>
        <dbReference type="EMBL" id="MDV6286677.1"/>
    </source>
</evidence>
<evidence type="ECO:0000259" key="6">
    <source>
        <dbReference type="Pfam" id="PF02826"/>
    </source>
</evidence>
<gene>
    <name evidence="7" type="ORF">R3Q59_40085</name>
</gene>
<dbReference type="Gene3D" id="3.40.50.720">
    <property type="entry name" value="NAD(P)-binding Rossmann-like Domain"/>
    <property type="match status" value="2"/>
</dbReference>
<evidence type="ECO:0000256" key="1">
    <source>
        <dbReference type="ARBA" id="ARBA00005854"/>
    </source>
</evidence>
<dbReference type="InterPro" id="IPR043322">
    <property type="entry name" value="CtBP"/>
</dbReference>
<keyword evidence="8" id="KW-1185">Reference proteome</keyword>
<evidence type="ECO:0000259" key="5">
    <source>
        <dbReference type="Pfam" id="PF00389"/>
    </source>
</evidence>
<dbReference type="InterPro" id="IPR036291">
    <property type="entry name" value="NAD(P)-bd_dom_sf"/>
</dbReference>
<proteinExistence type="inferred from homology"/>
<dbReference type="PROSITE" id="PS00671">
    <property type="entry name" value="D_2_HYDROXYACID_DH_3"/>
    <property type="match status" value="1"/>
</dbReference>
<dbReference type="Pfam" id="PF00389">
    <property type="entry name" value="2-Hacid_dh"/>
    <property type="match status" value="1"/>
</dbReference>
<dbReference type="SUPFAM" id="SSF51735">
    <property type="entry name" value="NAD(P)-binding Rossmann-fold domains"/>
    <property type="match status" value="1"/>
</dbReference>
<evidence type="ECO:0000313" key="8">
    <source>
        <dbReference type="Proteomes" id="UP001185737"/>
    </source>
</evidence>